<organism evidence="1 2">
    <name type="scientific">Arthrobacter nitrophenolicus</name>
    <dbReference type="NCBI Taxonomy" id="683150"/>
    <lineage>
        <taxon>Bacteria</taxon>
        <taxon>Bacillati</taxon>
        <taxon>Actinomycetota</taxon>
        <taxon>Actinomycetes</taxon>
        <taxon>Micrococcales</taxon>
        <taxon>Micrococcaceae</taxon>
        <taxon>Arthrobacter</taxon>
    </lineage>
</organism>
<comment type="caution">
    <text evidence="1">The sequence shown here is derived from an EMBL/GenBank/DDBJ whole genome shotgun (WGS) entry which is preliminary data.</text>
</comment>
<protein>
    <submittedName>
        <fullName evidence="1">Uncharacterized protein</fullName>
    </submittedName>
</protein>
<sequence>MTAPAITSRAVVDASHPADVAGAGRIRSSLKTVMVPPLVLPRQVILVGARRGVDVRWFQIGAWLIV</sequence>
<keyword evidence="2" id="KW-1185">Reference proteome</keyword>
<accession>L8TU80</accession>
<dbReference type="EMBL" id="AOFD01000009">
    <property type="protein sequence ID" value="ELT45350.1"/>
    <property type="molecule type" value="Genomic_DNA"/>
</dbReference>
<evidence type="ECO:0000313" key="2">
    <source>
        <dbReference type="Proteomes" id="UP000011189"/>
    </source>
</evidence>
<evidence type="ECO:0000313" key="1">
    <source>
        <dbReference type="EMBL" id="ELT45350.1"/>
    </source>
</evidence>
<dbReference type="Proteomes" id="UP000011189">
    <property type="component" value="Unassembled WGS sequence"/>
</dbReference>
<proteinExistence type="predicted"/>
<dbReference type="AlphaFoldDB" id="L8TU80"/>
<name>L8TU80_9MICC</name>
<reference evidence="2" key="1">
    <citation type="journal article" date="2013" name="Genome Announc.">
        <title>Draft Genome Sequence of the 2-Chloro-4-Nitrophenol-Degrading Bacterium Arthrobacter sp. Strain SJCon.</title>
        <authorList>
            <person name="Vikram S."/>
            <person name="Kumar S."/>
            <person name="Vaidya B."/>
            <person name="Pinnaka A.K."/>
            <person name="Raghava G.P."/>
        </authorList>
    </citation>
    <scope>NUCLEOTIDE SEQUENCE [LARGE SCALE GENOMIC DNA]</scope>
    <source>
        <strain evidence="2">SJCon</strain>
    </source>
</reference>
<gene>
    <name evidence="1" type="ORF">G205_05706</name>
</gene>